<dbReference type="Pfam" id="PF05637">
    <property type="entry name" value="Glyco_transf_34"/>
    <property type="match status" value="1"/>
</dbReference>
<dbReference type="GO" id="GO:0000009">
    <property type="term" value="F:alpha-1,6-mannosyltransferase activity"/>
    <property type="evidence" value="ECO:0007669"/>
    <property type="project" value="TreeGrafter"/>
</dbReference>
<evidence type="ECO:0000256" key="2">
    <source>
        <dbReference type="ARBA" id="ARBA00022676"/>
    </source>
</evidence>
<organism evidence="6 7">
    <name type="scientific">Polytolypa hystricis (strain UAMH7299)</name>
    <dbReference type="NCBI Taxonomy" id="1447883"/>
    <lineage>
        <taxon>Eukaryota</taxon>
        <taxon>Fungi</taxon>
        <taxon>Dikarya</taxon>
        <taxon>Ascomycota</taxon>
        <taxon>Pezizomycotina</taxon>
        <taxon>Eurotiomycetes</taxon>
        <taxon>Eurotiomycetidae</taxon>
        <taxon>Onygenales</taxon>
        <taxon>Onygenales incertae sedis</taxon>
        <taxon>Polytolypa</taxon>
    </lineage>
</organism>
<evidence type="ECO:0000256" key="5">
    <source>
        <dbReference type="SAM" id="Phobius"/>
    </source>
</evidence>
<evidence type="ECO:0000313" key="6">
    <source>
        <dbReference type="EMBL" id="PGH27263.1"/>
    </source>
</evidence>
<dbReference type="PANTHER" id="PTHR31306:SF10">
    <property type="entry name" value="ALPHA-1,6-MANNOSYLTRANSFERASE MNN11-RELATED"/>
    <property type="match status" value="1"/>
</dbReference>
<dbReference type="GO" id="GO:0006487">
    <property type="term" value="P:protein N-linked glycosylation"/>
    <property type="evidence" value="ECO:0007669"/>
    <property type="project" value="TreeGrafter"/>
</dbReference>
<name>A0A2B7Z1Z9_POLH7</name>
<dbReference type="STRING" id="1447883.A0A2B7Z1Z9"/>
<sequence length="316" mass="36005">MQFALPPRRASHSPYPRSSPSSSLRRRQLKSFAILACVVISILFLFTRLLSSDSSSDGIVTGGPKVVIVTVLDEQKLSDKHIQRIKQNREDYAERHGYVNFFASTSEYAPLVGNYPRTWAIVPAMRHALTLYPGSQYFFHLSPHAMITNPTLSLTSHVLDKHRLERLMIKDTSVVPPDSVIKTFSHLAGNDVDLVITQDGEDLVPDSFIIRKSEWASFFLDSWFDPLYRSYNFAKAEKHALDHIIQWHPTLLAKLALVPQRVMNAYSVNSKPIGRDGLYQDNDFIINFAGCEYRGKTNCETEMEPYFAKWTSQYQG</sequence>
<reference evidence="6 7" key="1">
    <citation type="submission" date="2017-10" db="EMBL/GenBank/DDBJ databases">
        <title>Comparative genomics in systemic dimorphic fungi from Ajellomycetaceae.</title>
        <authorList>
            <person name="Munoz J.F."/>
            <person name="Mcewen J.G."/>
            <person name="Clay O.K."/>
            <person name="Cuomo C.A."/>
        </authorList>
    </citation>
    <scope>NUCLEOTIDE SEQUENCE [LARGE SCALE GENOMIC DNA]</scope>
    <source>
        <strain evidence="6 7">UAMH7299</strain>
    </source>
</reference>
<dbReference type="Gene3D" id="3.90.550.10">
    <property type="entry name" value="Spore Coat Polysaccharide Biosynthesis Protein SpsA, Chain A"/>
    <property type="match status" value="1"/>
</dbReference>
<keyword evidence="2" id="KW-0328">Glycosyltransferase</keyword>
<keyword evidence="5" id="KW-0472">Membrane</keyword>
<gene>
    <name evidence="6" type="ORF">AJ80_00973</name>
</gene>
<evidence type="ECO:0000256" key="3">
    <source>
        <dbReference type="ARBA" id="ARBA00022679"/>
    </source>
</evidence>
<feature type="region of interest" description="Disordered" evidence="4">
    <location>
        <begin position="1"/>
        <end position="22"/>
    </location>
</feature>
<keyword evidence="7" id="KW-1185">Reference proteome</keyword>
<dbReference type="Proteomes" id="UP000224634">
    <property type="component" value="Unassembled WGS sequence"/>
</dbReference>
<comment type="caution">
    <text evidence="6">The sequence shown here is derived from an EMBL/GenBank/DDBJ whole genome shotgun (WGS) entry which is preliminary data.</text>
</comment>
<dbReference type="AlphaFoldDB" id="A0A2B7Z1Z9"/>
<evidence type="ECO:0008006" key="8">
    <source>
        <dbReference type="Google" id="ProtNLM"/>
    </source>
</evidence>
<dbReference type="EMBL" id="PDNA01000008">
    <property type="protein sequence ID" value="PGH27263.1"/>
    <property type="molecule type" value="Genomic_DNA"/>
</dbReference>
<dbReference type="InterPro" id="IPR008630">
    <property type="entry name" value="Glyco_trans_34"/>
</dbReference>
<dbReference type="FunFam" id="3.90.550.10:FF:000149">
    <property type="entry name" value="Alpha-1,6-mannosyltransferase subunit"/>
    <property type="match status" value="1"/>
</dbReference>
<keyword evidence="3" id="KW-0808">Transferase</keyword>
<keyword evidence="5" id="KW-0812">Transmembrane</keyword>
<protein>
    <recommendedName>
        <fullName evidence="8">Alpha-1,6-mannosyltransferase subunit</fullName>
    </recommendedName>
</protein>
<feature type="transmembrane region" description="Helical" evidence="5">
    <location>
        <begin position="32"/>
        <end position="50"/>
    </location>
</feature>
<keyword evidence="5" id="KW-1133">Transmembrane helix</keyword>
<proteinExistence type="inferred from homology"/>
<evidence type="ECO:0000256" key="4">
    <source>
        <dbReference type="SAM" id="MobiDB-lite"/>
    </source>
</evidence>
<dbReference type="GO" id="GO:0000136">
    <property type="term" value="C:mannan polymerase complex"/>
    <property type="evidence" value="ECO:0007669"/>
    <property type="project" value="TreeGrafter"/>
</dbReference>
<evidence type="ECO:0000313" key="7">
    <source>
        <dbReference type="Proteomes" id="UP000224634"/>
    </source>
</evidence>
<dbReference type="InterPro" id="IPR029044">
    <property type="entry name" value="Nucleotide-diphossugar_trans"/>
</dbReference>
<comment type="similarity">
    <text evidence="1">Belongs to the glycosyltransferase 34 family.</text>
</comment>
<evidence type="ECO:0000256" key="1">
    <source>
        <dbReference type="ARBA" id="ARBA00005664"/>
    </source>
</evidence>
<accession>A0A2B7Z1Z9</accession>
<dbReference type="OrthoDB" id="205108at2759"/>
<dbReference type="PANTHER" id="PTHR31306">
    <property type="entry name" value="ALPHA-1,6-MANNOSYLTRANSFERASE MNN11-RELATED"/>
    <property type="match status" value="1"/>
</dbReference>